<evidence type="ECO:0000313" key="6">
    <source>
        <dbReference type="EMBL" id="MDR7149734.1"/>
    </source>
</evidence>
<dbReference type="InterPro" id="IPR058163">
    <property type="entry name" value="LysR-type_TF_proteobact-type"/>
</dbReference>
<keyword evidence="7" id="KW-1185">Reference proteome</keyword>
<protein>
    <submittedName>
        <fullName evidence="6">DNA-binding transcriptional LysR family regulator</fullName>
    </submittedName>
</protein>
<dbReference type="Gene3D" id="1.10.10.10">
    <property type="entry name" value="Winged helix-like DNA-binding domain superfamily/Winged helix DNA-binding domain"/>
    <property type="match status" value="1"/>
</dbReference>
<dbReference type="PROSITE" id="PS50931">
    <property type="entry name" value="HTH_LYSR"/>
    <property type="match status" value="1"/>
</dbReference>
<dbReference type="Pfam" id="PF00126">
    <property type="entry name" value="HTH_1"/>
    <property type="match status" value="1"/>
</dbReference>
<comment type="similarity">
    <text evidence="1">Belongs to the LysR transcriptional regulatory family.</text>
</comment>
<evidence type="ECO:0000313" key="7">
    <source>
        <dbReference type="Proteomes" id="UP001265700"/>
    </source>
</evidence>
<evidence type="ECO:0000259" key="5">
    <source>
        <dbReference type="PROSITE" id="PS50931"/>
    </source>
</evidence>
<dbReference type="EMBL" id="JAVDWU010000003">
    <property type="protein sequence ID" value="MDR7149734.1"/>
    <property type="molecule type" value="Genomic_DNA"/>
</dbReference>
<evidence type="ECO:0000256" key="4">
    <source>
        <dbReference type="ARBA" id="ARBA00023163"/>
    </source>
</evidence>
<name>A0ABU1WKC1_9BURK</name>
<feature type="domain" description="HTH lysR-type" evidence="5">
    <location>
        <begin position="12"/>
        <end position="64"/>
    </location>
</feature>
<dbReference type="SUPFAM" id="SSF53850">
    <property type="entry name" value="Periplasmic binding protein-like II"/>
    <property type="match status" value="1"/>
</dbReference>
<keyword evidence="3 6" id="KW-0238">DNA-binding</keyword>
<dbReference type="InterPro" id="IPR036390">
    <property type="entry name" value="WH_DNA-bd_sf"/>
</dbReference>
<accession>A0ABU1WKC1</accession>
<comment type="caution">
    <text evidence="6">The sequence shown here is derived from an EMBL/GenBank/DDBJ whole genome shotgun (WGS) entry which is preliminary data.</text>
</comment>
<gene>
    <name evidence="6" type="ORF">J2W49_001689</name>
</gene>
<dbReference type="Gene3D" id="3.40.190.290">
    <property type="match status" value="1"/>
</dbReference>
<evidence type="ECO:0000256" key="3">
    <source>
        <dbReference type="ARBA" id="ARBA00023125"/>
    </source>
</evidence>
<organism evidence="6 7">
    <name type="scientific">Hydrogenophaga palleronii</name>
    <dbReference type="NCBI Taxonomy" id="65655"/>
    <lineage>
        <taxon>Bacteria</taxon>
        <taxon>Pseudomonadati</taxon>
        <taxon>Pseudomonadota</taxon>
        <taxon>Betaproteobacteria</taxon>
        <taxon>Burkholderiales</taxon>
        <taxon>Comamonadaceae</taxon>
        <taxon>Hydrogenophaga</taxon>
    </lineage>
</organism>
<keyword evidence="4" id="KW-0804">Transcription</keyword>
<dbReference type="RefSeq" id="WP_310314270.1">
    <property type="nucleotide sequence ID" value="NZ_JAVDWU010000003.1"/>
</dbReference>
<dbReference type="Pfam" id="PF03466">
    <property type="entry name" value="LysR_substrate"/>
    <property type="match status" value="1"/>
</dbReference>
<dbReference type="PANTHER" id="PTHR30537:SF71">
    <property type="entry name" value="TRANSCRIPTIONAL REGULATORY PROTEIN"/>
    <property type="match status" value="1"/>
</dbReference>
<dbReference type="PANTHER" id="PTHR30537">
    <property type="entry name" value="HTH-TYPE TRANSCRIPTIONAL REGULATOR"/>
    <property type="match status" value="1"/>
</dbReference>
<sequence length="317" mass="34531">MARLEVNRSGELEVLTRVIELGGFSAAARACGMTPSAVSKLISRMEQRLGTRLLNRSTRQLQLTPEGCAFYERGVRILADLDEAERCVSERSAPRGRLRVNANVPFGHHFLLPLVPEFLERHPGMTLDIVLTDEVIDILEQRTDVAVRAGPLKSSNLMARKLGQTRMVIVGAPGYLARHGTPLTPQDLTQHNRLGANYVRAQPGWPLRQGGEDVVVPVTGNAQASDGEVLRRLALAGVGLARLAAFQVREDVAAGRLRPVLEDFNPGDSEEVHAIYVGQGGYLPLRVRAFLDFLVERVDIGAGAAGARASSTSWLQH</sequence>
<proteinExistence type="inferred from homology"/>
<evidence type="ECO:0000256" key="2">
    <source>
        <dbReference type="ARBA" id="ARBA00023015"/>
    </source>
</evidence>
<evidence type="ECO:0000256" key="1">
    <source>
        <dbReference type="ARBA" id="ARBA00009437"/>
    </source>
</evidence>
<dbReference type="InterPro" id="IPR036388">
    <property type="entry name" value="WH-like_DNA-bd_sf"/>
</dbReference>
<dbReference type="CDD" id="cd08480">
    <property type="entry name" value="PBP2_CrgA_like_10"/>
    <property type="match status" value="1"/>
</dbReference>
<dbReference type="Proteomes" id="UP001265700">
    <property type="component" value="Unassembled WGS sequence"/>
</dbReference>
<dbReference type="SUPFAM" id="SSF46785">
    <property type="entry name" value="Winged helix' DNA-binding domain"/>
    <property type="match status" value="1"/>
</dbReference>
<dbReference type="InterPro" id="IPR000847">
    <property type="entry name" value="LysR_HTH_N"/>
</dbReference>
<dbReference type="GO" id="GO:0003677">
    <property type="term" value="F:DNA binding"/>
    <property type="evidence" value="ECO:0007669"/>
    <property type="project" value="UniProtKB-KW"/>
</dbReference>
<reference evidence="6 7" key="1">
    <citation type="submission" date="2023-07" db="EMBL/GenBank/DDBJ databases">
        <title>Sorghum-associated microbial communities from plants grown in Nebraska, USA.</title>
        <authorList>
            <person name="Schachtman D."/>
        </authorList>
    </citation>
    <scope>NUCLEOTIDE SEQUENCE [LARGE SCALE GENOMIC DNA]</scope>
    <source>
        <strain evidence="6 7">4249</strain>
    </source>
</reference>
<keyword evidence="2" id="KW-0805">Transcription regulation</keyword>
<dbReference type="InterPro" id="IPR005119">
    <property type="entry name" value="LysR_subst-bd"/>
</dbReference>